<dbReference type="STRING" id="1903181.BTN85_0816"/>
<keyword evidence="2" id="KW-1185">Reference proteome</keyword>
<organism evidence="1 2">
    <name type="scientific">Methanohalarchaeum thermophilum</name>
    <dbReference type="NCBI Taxonomy" id="1903181"/>
    <lineage>
        <taxon>Archaea</taxon>
        <taxon>Methanobacteriati</taxon>
        <taxon>Methanobacteriota</taxon>
        <taxon>Methanonatronarchaeia</taxon>
        <taxon>Methanonatronarchaeales</taxon>
        <taxon>Methanonatronarchaeaceae</taxon>
        <taxon>Candidatus Methanohalarchaeum</taxon>
    </lineage>
</organism>
<dbReference type="EMBL" id="MSDW01000001">
    <property type="protein sequence ID" value="OKY78327.1"/>
    <property type="molecule type" value="Genomic_DNA"/>
</dbReference>
<reference evidence="1" key="1">
    <citation type="submission" date="2016-12" db="EMBL/GenBank/DDBJ databases">
        <title>Discovery of methanogenic haloarchaea.</title>
        <authorList>
            <person name="Sorokin D.Y."/>
            <person name="Makarova K.S."/>
            <person name="Abbas B."/>
            <person name="Ferrer M."/>
            <person name="Golyshin P.N."/>
        </authorList>
    </citation>
    <scope>NUCLEOTIDE SEQUENCE [LARGE SCALE GENOMIC DNA]</scope>
    <source>
        <strain evidence="1">HMET1</strain>
    </source>
</reference>
<dbReference type="AlphaFoldDB" id="A0A1Q6DVF7"/>
<protein>
    <submittedName>
        <fullName evidence="1">Uncharacterized protein</fullName>
    </submittedName>
</protein>
<dbReference type="Proteomes" id="UP000185744">
    <property type="component" value="Unassembled WGS sequence"/>
</dbReference>
<gene>
    <name evidence="1" type="ORF">BTN85_0816</name>
</gene>
<dbReference type="InParanoid" id="A0A1Q6DVF7"/>
<sequence>MSIELKQFSKVLKLRCRRCGHTVTKEFFRQEDKFPFKVTNLPTKEDIEEGCYYSLQQLRCKKCQENIENKEYAEWVVEEVLNSVEHNK</sequence>
<name>A0A1Q6DVF7_METT1</name>
<proteinExistence type="predicted"/>
<accession>A0A1Q6DVF7</accession>
<comment type="caution">
    <text evidence="1">The sequence shown here is derived from an EMBL/GenBank/DDBJ whole genome shotgun (WGS) entry which is preliminary data.</text>
</comment>
<evidence type="ECO:0000313" key="1">
    <source>
        <dbReference type="EMBL" id="OKY78327.1"/>
    </source>
</evidence>
<evidence type="ECO:0000313" key="2">
    <source>
        <dbReference type="Proteomes" id="UP000185744"/>
    </source>
</evidence>